<protein>
    <recommendedName>
        <fullName evidence="4">Methyltransferase domain-containing protein</fullName>
    </recommendedName>
</protein>
<sequence>MSNNEEQTTILEVDTDAPGDSDSSYGDELSGYSTSLATSVKNFEFKHGPYQFPNDEPEQERLDMFHHIVTLSCGKKLHLAPFNPDGARILDLGTGTGIWAIEMGDTYPKAELVSQHTEEPLSPSRVPPNVKFVVDDVESDWVPSEPYDYIHSRYLAASIQDWPRLVKQCFDSLKPGGWVEFQDADGNLYSEDGSLEKMEHKHKGQEMIELLDEVCKKHNRVLHPGPGLKKWVEDAGFINVKEEVHNFPIGLWPKDKTMKEIGAFMAIQYTEGVEAFTIQPFTNVLGWKPEEVQVFNAQVRSDIKRKDIHAMLNL</sequence>
<dbReference type="EMBL" id="PDNB01000256">
    <property type="protein sequence ID" value="PGG97149.1"/>
    <property type="molecule type" value="Genomic_DNA"/>
</dbReference>
<evidence type="ECO:0000313" key="3">
    <source>
        <dbReference type="Proteomes" id="UP000223968"/>
    </source>
</evidence>
<dbReference type="STRING" id="1447875.A0A2B7WKU5"/>
<name>A0A2B7WKU5_9EURO</name>
<dbReference type="InterPro" id="IPR029063">
    <property type="entry name" value="SAM-dependent_MTases_sf"/>
</dbReference>
<dbReference type="GO" id="GO:0008168">
    <property type="term" value="F:methyltransferase activity"/>
    <property type="evidence" value="ECO:0007669"/>
    <property type="project" value="TreeGrafter"/>
</dbReference>
<evidence type="ECO:0000313" key="2">
    <source>
        <dbReference type="EMBL" id="PGG97149.1"/>
    </source>
</evidence>
<dbReference type="Pfam" id="PF13489">
    <property type="entry name" value="Methyltransf_23"/>
    <property type="match status" value="1"/>
</dbReference>
<comment type="caution">
    <text evidence="2">The sequence shown here is derived from an EMBL/GenBank/DDBJ whole genome shotgun (WGS) entry which is preliminary data.</text>
</comment>
<dbReference type="CDD" id="cd02440">
    <property type="entry name" value="AdoMet_MTases"/>
    <property type="match status" value="1"/>
</dbReference>
<dbReference type="SUPFAM" id="SSF53335">
    <property type="entry name" value="S-adenosyl-L-methionine-dependent methyltransferases"/>
    <property type="match status" value="1"/>
</dbReference>
<proteinExistence type="predicted"/>
<accession>A0A2B7WKU5</accession>
<evidence type="ECO:0008006" key="4">
    <source>
        <dbReference type="Google" id="ProtNLM"/>
    </source>
</evidence>
<dbReference type="Proteomes" id="UP000223968">
    <property type="component" value="Unassembled WGS sequence"/>
</dbReference>
<dbReference type="OrthoDB" id="2013972at2759"/>
<organism evidence="2 3">
    <name type="scientific">Helicocarpus griseus UAMH5409</name>
    <dbReference type="NCBI Taxonomy" id="1447875"/>
    <lineage>
        <taxon>Eukaryota</taxon>
        <taxon>Fungi</taxon>
        <taxon>Dikarya</taxon>
        <taxon>Ascomycota</taxon>
        <taxon>Pezizomycotina</taxon>
        <taxon>Eurotiomycetes</taxon>
        <taxon>Eurotiomycetidae</taxon>
        <taxon>Onygenales</taxon>
        <taxon>Ajellomycetaceae</taxon>
        <taxon>Helicocarpus</taxon>
    </lineage>
</organism>
<reference evidence="2 3" key="1">
    <citation type="submission" date="2017-10" db="EMBL/GenBank/DDBJ databases">
        <title>Comparative genomics in systemic dimorphic fungi from Ajellomycetaceae.</title>
        <authorList>
            <person name="Munoz J.F."/>
            <person name="Mcewen J.G."/>
            <person name="Clay O.K."/>
            <person name="Cuomo C.A."/>
        </authorList>
    </citation>
    <scope>NUCLEOTIDE SEQUENCE [LARGE SCALE GENOMIC DNA]</scope>
    <source>
        <strain evidence="2 3">UAMH5409</strain>
    </source>
</reference>
<dbReference type="PANTHER" id="PTHR43591">
    <property type="entry name" value="METHYLTRANSFERASE"/>
    <property type="match status" value="1"/>
</dbReference>
<feature type="region of interest" description="Disordered" evidence="1">
    <location>
        <begin position="1"/>
        <end position="30"/>
    </location>
</feature>
<keyword evidence="3" id="KW-1185">Reference proteome</keyword>
<dbReference type="AlphaFoldDB" id="A0A2B7WKU5"/>
<gene>
    <name evidence="2" type="ORF">AJ79_09330</name>
</gene>
<evidence type="ECO:0000256" key="1">
    <source>
        <dbReference type="SAM" id="MobiDB-lite"/>
    </source>
</evidence>
<dbReference type="PANTHER" id="PTHR43591:SF10">
    <property type="entry name" value="ABC TRANSMEMBRANE TYPE-1 DOMAIN-CONTAINING PROTEIN-RELATED"/>
    <property type="match status" value="1"/>
</dbReference>
<dbReference type="Gene3D" id="3.40.50.150">
    <property type="entry name" value="Vaccinia Virus protein VP39"/>
    <property type="match status" value="1"/>
</dbReference>
<feature type="compositionally biased region" description="Polar residues" evidence="1">
    <location>
        <begin position="1"/>
        <end position="10"/>
    </location>
</feature>